<organism evidence="2 3">
    <name type="scientific">Eucalyptus globulus</name>
    <name type="common">Tasmanian blue gum</name>
    <dbReference type="NCBI Taxonomy" id="34317"/>
    <lineage>
        <taxon>Eukaryota</taxon>
        <taxon>Viridiplantae</taxon>
        <taxon>Streptophyta</taxon>
        <taxon>Embryophyta</taxon>
        <taxon>Tracheophyta</taxon>
        <taxon>Spermatophyta</taxon>
        <taxon>Magnoliopsida</taxon>
        <taxon>eudicotyledons</taxon>
        <taxon>Gunneridae</taxon>
        <taxon>Pentapetalae</taxon>
        <taxon>rosids</taxon>
        <taxon>malvids</taxon>
        <taxon>Myrtales</taxon>
        <taxon>Myrtaceae</taxon>
        <taxon>Myrtoideae</taxon>
        <taxon>Eucalypteae</taxon>
        <taxon>Eucalyptus</taxon>
    </lineage>
</organism>
<evidence type="ECO:0000256" key="1">
    <source>
        <dbReference type="SAM" id="MobiDB-lite"/>
    </source>
</evidence>
<feature type="compositionally biased region" description="Low complexity" evidence="1">
    <location>
        <begin position="765"/>
        <end position="774"/>
    </location>
</feature>
<feature type="compositionally biased region" description="Basic and acidic residues" evidence="1">
    <location>
        <begin position="109"/>
        <end position="118"/>
    </location>
</feature>
<evidence type="ECO:0008006" key="4">
    <source>
        <dbReference type="Google" id="ProtNLM"/>
    </source>
</evidence>
<feature type="region of interest" description="Disordered" evidence="1">
    <location>
        <begin position="1"/>
        <end position="65"/>
    </location>
</feature>
<dbReference type="PANTHER" id="PTHR33416:SF20">
    <property type="entry name" value="NUCLEAR PORE COMPLEX PROTEIN NUP1"/>
    <property type="match status" value="1"/>
</dbReference>
<feature type="region of interest" description="Disordered" evidence="1">
    <location>
        <begin position="1281"/>
        <end position="1306"/>
    </location>
</feature>
<feature type="region of interest" description="Disordered" evidence="1">
    <location>
        <begin position="386"/>
        <end position="439"/>
    </location>
</feature>
<feature type="compositionally biased region" description="Pro residues" evidence="1">
    <location>
        <begin position="96"/>
        <end position="107"/>
    </location>
</feature>
<name>A0ABD3IVP0_EUCGL</name>
<feature type="region of interest" description="Disordered" evidence="1">
    <location>
        <begin position="747"/>
        <end position="774"/>
    </location>
</feature>
<keyword evidence="3" id="KW-1185">Reference proteome</keyword>
<feature type="compositionally biased region" description="Gly residues" evidence="1">
    <location>
        <begin position="14"/>
        <end position="26"/>
    </location>
</feature>
<feature type="compositionally biased region" description="Polar residues" evidence="1">
    <location>
        <begin position="429"/>
        <end position="439"/>
    </location>
</feature>
<comment type="caution">
    <text evidence="2">The sequence shown here is derived from an EMBL/GenBank/DDBJ whole genome shotgun (WGS) entry which is preliminary data.</text>
</comment>
<feature type="region of interest" description="Disordered" evidence="1">
    <location>
        <begin position="320"/>
        <end position="350"/>
    </location>
</feature>
<gene>
    <name evidence="2" type="ORF">ACJRO7_003277</name>
</gene>
<feature type="region of interest" description="Disordered" evidence="1">
    <location>
        <begin position="865"/>
        <end position="885"/>
    </location>
</feature>
<dbReference type="EMBL" id="JBJKBG010000010">
    <property type="protein sequence ID" value="KAL3718116.1"/>
    <property type="molecule type" value="Genomic_DNA"/>
</dbReference>
<feature type="compositionally biased region" description="Polar residues" evidence="1">
    <location>
        <begin position="391"/>
        <end position="416"/>
    </location>
</feature>
<feature type="region of interest" description="Disordered" evidence="1">
    <location>
        <begin position="809"/>
        <end position="835"/>
    </location>
</feature>
<accession>A0ABD3IVP0</accession>
<evidence type="ECO:0000313" key="2">
    <source>
        <dbReference type="EMBL" id="KAL3718116.1"/>
    </source>
</evidence>
<feature type="compositionally biased region" description="Basic residues" evidence="1">
    <location>
        <begin position="1294"/>
        <end position="1306"/>
    </location>
</feature>
<feature type="compositionally biased region" description="Basic residues" evidence="1">
    <location>
        <begin position="27"/>
        <end position="37"/>
    </location>
</feature>
<feature type="compositionally biased region" description="Polar residues" evidence="1">
    <location>
        <begin position="134"/>
        <end position="143"/>
    </location>
</feature>
<proteinExistence type="predicted"/>
<reference evidence="2 3" key="1">
    <citation type="submission" date="2024-11" db="EMBL/GenBank/DDBJ databases">
        <title>Chromosome-level genome assembly of Eucalyptus globulus Labill. provides insights into its genome evolution.</title>
        <authorList>
            <person name="Li X."/>
        </authorList>
    </citation>
    <scope>NUCLEOTIDE SEQUENCE [LARGE SCALE GENOMIC DNA]</scope>
    <source>
        <strain evidence="2">CL2024</strain>
        <tissue evidence="2">Fresh tender leaves</tissue>
    </source>
</reference>
<sequence>MATSQSERSPYDAPGGGGSGGGGAGGKFRKKPYRRHQATPYDRPPAAFRNAGAVPGVGGGAGDGWLRRIVDPAQRLLAAGAHRLFASVFRKRLTQPPTPPPPPPQPPEAVRDERDKQQETVLGISREQKVAISEVQQPASTSEGGCFTELEKILKQKTFTRSEIDRLTALLHARTADIHVADEGRKSEDLPSKSFNGKEEVSDIIGQDNGSESRLTKTHVLDEDVASPAELAKAYMGSRPPKVAPSIPGTRTQTIREDSTIFTQSQQALKSPVVSLVPRSSPRLGALENGYMTPRSRGRSAIYSMARTPYSRVLPTPAKSVEPVADGHRGPSSSQAWEHGRVSGSNNALKRRSSIFENDIGSVGPIRRIRQKPNLLSQRNWSLPVSGGGVTQVSDHPSPSQKLLSLGEKNNFTDQSVDNEDSDNPVRNMASTSSKSTEMASKILQQLDKIVSPPKERASDLKLASDAREAISQKPDKVEQNGPSNFSFSNIAAVNGLGDTVLSKKKDVVGPVKSVDSNSMNFLVHLASRPNGGFKMSAHEDFFDLDDDGHSSEMLTCTSVEGREKQDTSAVDCKQAAAEAVKVDKSLSISEVNASARVLKEKSDVGTNYLLSSGGTSASLSFSSVPVASTDVQSDVQATQTTSKFDKTGSERQSNAVSSVVGFVDKMASSTEQNAVPTTFGGFGLNNGSAMEANKVSPFSFPSSSSFGGSTPKFGISSDTKSESSSSFFSVATVPAVTAKVPEFNKTDDKKDLKDGVVSATPEPTSLGSGATSSASTAFTFGLPPKSMTSNQPVSSPISAELNATVTQKPSSGLSFTSTRNGTSIDVQTSTSAPTAGLSMSTAAPSFPASSIFKIGSSVSTLVSPAATTPSVSPGEAKTKVDTDSGNVTSNLFSAPSSANATTGSGIFGLRPPASTSTLETKKEGTSLFDAANGSSQLSASASGTAVPALTQSASLQSGSSAASFSFGLSGNTGSPMFGSSSAPKLFSGPSFGMSSASSSEANSVSTGSSTTSNAFASWQSSTLPVFGTSAASQSTSFSFGAPATSSSQIFGSSGSTSSSSSTVFGATSMTTASIGPPIFGTSSNLSASTGSSIFGSTNASSASSMFGSTSAPPTFGSTAPSGNNDQMNAEDSMAEDTVVATTPSVPAFGQKPISPQPSAGYMFNLPPSAAKPFQFGSQQNLSTPPNPFMASGRLDLGGGSTPPTLNPFMASGSLDLGVGSTLPTPNLFMASGSLDLGVGSTLPTPNPFMASGSLDLGVDSTPPLPNPFMASGSLDLSGGGSFSLGTAGDKSGRKIIKVKHKQRRK</sequence>
<dbReference type="PANTHER" id="PTHR33416">
    <property type="entry name" value="NUCLEAR PORE COMPLEX PROTEIN NUP1"/>
    <property type="match status" value="1"/>
</dbReference>
<feature type="compositionally biased region" description="Basic and acidic residues" evidence="1">
    <location>
        <begin position="182"/>
        <end position="201"/>
    </location>
</feature>
<protein>
    <recommendedName>
        <fullName evidence="4">Nuclear pore complex protein NUP1</fullName>
    </recommendedName>
</protein>
<feature type="region of interest" description="Disordered" evidence="1">
    <location>
        <begin position="182"/>
        <end position="213"/>
    </location>
</feature>
<dbReference type="Proteomes" id="UP001634007">
    <property type="component" value="Unassembled WGS sequence"/>
</dbReference>
<evidence type="ECO:0000313" key="3">
    <source>
        <dbReference type="Proteomes" id="UP001634007"/>
    </source>
</evidence>
<feature type="region of interest" description="Disordered" evidence="1">
    <location>
        <begin position="89"/>
        <end position="144"/>
    </location>
</feature>